<comment type="caution">
    <text evidence="2">The sequence shown here is derived from an EMBL/GenBank/DDBJ whole genome shotgun (WGS) entry which is preliminary data.</text>
</comment>
<evidence type="ECO:0000256" key="1">
    <source>
        <dbReference type="SAM" id="MobiDB-lite"/>
    </source>
</evidence>
<feature type="compositionally biased region" description="Low complexity" evidence="1">
    <location>
        <begin position="742"/>
        <end position="753"/>
    </location>
</feature>
<feature type="compositionally biased region" description="Basic and acidic residues" evidence="1">
    <location>
        <begin position="1167"/>
        <end position="1182"/>
    </location>
</feature>
<feature type="region of interest" description="Disordered" evidence="1">
    <location>
        <begin position="43"/>
        <end position="68"/>
    </location>
</feature>
<feature type="compositionally biased region" description="Polar residues" evidence="1">
    <location>
        <begin position="335"/>
        <end position="348"/>
    </location>
</feature>
<feature type="region of interest" description="Disordered" evidence="1">
    <location>
        <begin position="850"/>
        <end position="954"/>
    </location>
</feature>
<gene>
    <name evidence="2" type="ORF">CBR_g4836</name>
</gene>
<feature type="compositionally biased region" description="Polar residues" evidence="1">
    <location>
        <begin position="456"/>
        <end position="465"/>
    </location>
</feature>
<sequence>EAKRRALESKHRIRVPAPAMADWKPSFFLDKEMELCYGQNRRAERGETGESGAVARSQMIEDHKKGKKVTAVGVPQARGDIQQLRGGHSLSHSHGWPGARQAAVWIESRPTAPGDVSSKTPKDPDPLAEKLPLMPSKRGAANQSKDQLGEDRHEDEATLFQRWMNGGITAEQMDSLSTEGRRQKLVAIGEMLQRMATAGESGNGNVPGTSTGAIATCSGSVPVTAVRANGDHTPVENPRKVVASAQSVRERETQNAAKYHQRREGLPPVHYQAAGQSSQHYARREGWIKMSLAGVRGGGGGGGSVKGTRSNGVLSARSTTETERTVRDAGEAARANQSHVNRAGSTAQGGVRGKEARVASVRNQSRSVRDRQSDTREAQAPIQLKGIHVSKRQGQTQGEEGQIKGKMQGDVKGQMEGQVEGHSIQPPASETWDIGTVAWDCVDTGREERQHVESEISGQRMNTIRSGEDVPERQKRGWSTVTADLESTPAGGSNVPVHHTSQSQEREDDGTLPPQPDPRSTKGEKMAVTFNPSVPQDLRKCLDQQQELREDLLEFKQQTTAILSSLQSNIEKLLQIRTAGTVTEVQSGHADCSHSPSAGASPSPRLSSPDCGELEDEMEVPSYAGFRSSAGASPQVEDWLEGYREKFPLERIRTTKGTIAPQATSLKATMSSTETQCPQRQQQLSSVSCHPSQSSNNFNEDARPLMATAFPSSFPQAHHSCSHINNIGDSCSDGHRHLHANLPSHLSHPGSSLRPVASRISGHAPASSDPGPGSDPGAGPNGIPPRHSGTCRHHRHPLSRAIRCSHNDNQMVTTPPKYLNPDLSTGGLTGSGDKLAFFSRVENEPSALRTAQQQHSSSAAVATHPHTATLRPLRVRRQESDFQYSNGVERPSVPEETEKAGRSLGRGETGQGGADPHHLDKSNHSSRSTGSLGRHVSAGWGPVGNDGHGGGAAVHSNGQVVVERTTRGCRCPNYLRPNAGGGGRVHLHSVEAAVRIGGGKHGEGGDRESACVGEFGRPKSTSRDYYPAVVDNRDRVAPSGSKGRTDGGRLLVSAPAGVARDETLSVVPLRRVDPRLPMGEHEREGYMIPPSSKGTAPLAVNRITRGPGGLPHHHHHHHHHYPGRTPVDLSGDWQGQAASRQPCGGGPSMPADQQRVKVMPCPSHPLFRKETGQGGEHGKTLF</sequence>
<feature type="region of interest" description="Disordered" evidence="1">
    <location>
        <begin position="997"/>
        <end position="1018"/>
    </location>
</feature>
<accession>A0A388KIZ5</accession>
<feature type="compositionally biased region" description="Basic and acidic residues" evidence="1">
    <location>
        <begin position="320"/>
        <end position="331"/>
    </location>
</feature>
<feature type="region of interest" description="Disordered" evidence="1">
    <location>
        <begin position="587"/>
        <end position="613"/>
    </location>
</feature>
<feature type="region of interest" description="Disordered" evidence="1">
    <location>
        <begin position="299"/>
        <end position="380"/>
    </location>
</feature>
<feature type="compositionally biased region" description="Low complexity" evidence="1">
    <location>
        <begin position="761"/>
        <end position="773"/>
    </location>
</feature>
<feature type="region of interest" description="Disordered" evidence="1">
    <location>
        <begin position="742"/>
        <end position="822"/>
    </location>
</feature>
<feature type="region of interest" description="Disordered" evidence="1">
    <location>
        <begin position="448"/>
        <end position="524"/>
    </location>
</feature>
<feature type="compositionally biased region" description="Basic residues" evidence="1">
    <location>
        <begin position="789"/>
        <end position="798"/>
    </location>
</feature>
<feature type="compositionally biased region" description="Low complexity" evidence="1">
    <location>
        <begin position="851"/>
        <end position="860"/>
    </location>
</feature>
<evidence type="ECO:0000313" key="3">
    <source>
        <dbReference type="Proteomes" id="UP000265515"/>
    </source>
</evidence>
<feature type="compositionally biased region" description="Gly residues" evidence="1">
    <location>
        <begin position="941"/>
        <end position="952"/>
    </location>
</feature>
<feature type="compositionally biased region" description="Basic and acidic residues" evidence="1">
    <location>
        <begin position="367"/>
        <end position="377"/>
    </location>
</feature>
<feature type="compositionally biased region" description="Low complexity" evidence="1">
    <location>
        <begin position="593"/>
        <end position="609"/>
    </location>
</feature>
<protein>
    <submittedName>
        <fullName evidence="2">Uncharacterized protein</fullName>
    </submittedName>
</protein>
<organism evidence="2 3">
    <name type="scientific">Chara braunii</name>
    <name type="common">Braun's stonewort</name>
    <dbReference type="NCBI Taxonomy" id="69332"/>
    <lineage>
        <taxon>Eukaryota</taxon>
        <taxon>Viridiplantae</taxon>
        <taxon>Streptophyta</taxon>
        <taxon>Charophyceae</taxon>
        <taxon>Charales</taxon>
        <taxon>Characeae</taxon>
        <taxon>Chara</taxon>
    </lineage>
</organism>
<reference evidence="2 3" key="1">
    <citation type="journal article" date="2018" name="Cell">
        <title>The Chara Genome: Secondary Complexity and Implications for Plant Terrestrialization.</title>
        <authorList>
            <person name="Nishiyama T."/>
            <person name="Sakayama H."/>
            <person name="Vries J.D."/>
            <person name="Buschmann H."/>
            <person name="Saint-Marcoux D."/>
            <person name="Ullrich K.K."/>
            <person name="Haas F.B."/>
            <person name="Vanderstraeten L."/>
            <person name="Becker D."/>
            <person name="Lang D."/>
            <person name="Vosolsobe S."/>
            <person name="Rombauts S."/>
            <person name="Wilhelmsson P.K.I."/>
            <person name="Janitza P."/>
            <person name="Kern R."/>
            <person name="Heyl A."/>
            <person name="Rumpler F."/>
            <person name="Villalobos L.I.A.C."/>
            <person name="Clay J.M."/>
            <person name="Skokan R."/>
            <person name="Toyoda A."/>
            <person name="Suzuki Y."/>
            <person name="Kagoshima H."/>
            <person name="Schijlen E."/>
            <person name="Tajeshwar N."/>
            <person name="Catarino B."/>
            <person name="Hetherington A.J."/>
            <person name="Saltykova A."/>
            <person name="Bonnot C."/>
            <person name="Breuninger H."/>
            <person name="Symeonidi A."/>
            <person name="Radhakrishnan G.V."/>
            <person name="Van Nieuwerburgh F."/>
            <person name="Deforce D."/>
            <person name="Chang C."/>
            <person name="Karol K.G."/>
            <person name="Hedrich R."/>
            <person name="Ulvskov P."/>
            <person name="Glockner G."/>
            <person name="Delwiche C.F."/>
            <person name="Petrasek J."/>
            <person name="Van de Peer Y."/>
            <person name="Friml J."/>
            <person name="Beilby M."/>
            <person name="Dolan L."/>
            <person name="Kohara Y."/>
            <person name="Sugano S."/>
            <person name="Fujiyama A."/>
            <person name="Delaux P.-M."/>
            <person name="Quint M."/>
            <person name="TheiBen G."/>
            <person name="Hagemann M."/>
            <person name="Harholt J."/>
            <person name="Dunand C."/>
            <person name="Zachgo S."/>
            <person name="Langdale J."/>
            <person name="Maumus F."/>
            <person name="Straeten D.V.D."/>
            <person name="Gould S.B."/>
            <person name="Rensing S.A."/>
        </authorList>
    </citation>
    <scope>NUCLEOTIDE SEQUENCE [LARGE SCALE GENOMIC DNA]</scope>
    <source>
        <strain evidence="2 3">S276</strain>
    </source>
</reference>
<feature type="compositionally biased region" description="Basic and acidic residues" evidence="1">
    <location>
        <begin position="892"/>
        <end position="901"/>
    </location>
</feature>
<feature type="compositionally biased region" description="Basic and acidic residues" evidence="1">
    <location>
        <begin position="1000"/>
        <end position="1009"/>
    </location>
</feature>
<dbReference type="EMBL" id="BFEA01000123">
    <property type="protein sequence ID" value="GBG70009.1"/>
    <property type="molecule type" value="Genomic_DNA"/>
</dbReference>
<evidence type="ECO:0000313" key="2">
    <source>
        <dbReference type="EMBL" id="GBG70009.1"/>
    </source>
</evidence>
<dbReference type="Proteomes" id="UP000265515">
    <property type="component" value="Unassembled WGS sequence"/>
</dbReference>
<feature type="non-terminal residue" evidence="2">
    <location>
        <position position="1"/>
    </location>
</feature>
<proteinExistence type="predicted"/>
<feature type="compositionally biased region" description="Basic and acidic residues" evidence="1">
    <location>
        <begin position="466"/>
        <end position="475"/>
    </location>
</feature>
<feature type="region of interest" description="Disordered" evidence="1">
    <location>
        <begin position="110"/>
        <end position="152"/>
    </location>
</feature>
<name>A0A388KIZ5_CHABU</name>
<feature type="compositionally biased region" description="Basic residues" evidence="1">
    <location>
        <begin position="1111"/>
        <end position="1122"/>
    </location>
</feature>
<keyword evidence="3" id="KW-1185">Reference proteome</keyword>
<feature type="region of interest" description="Disordered" evidence="1">
    <location>
        <begin position="1103"/>
        <end position="1182"/>
    </location>
</feature>
<dbReference type="Gramene" id="GBG70009">
    <property type="protein sequence ID" value="GBG70009"/>
    <property type="gene ID" value="CBR_g4836"/>
</dbReference>
<dbReference type="AlphaFoldDB" id="A0A388KIZ5"/>